<evidence type="ECO:0000256" key="2">
    <source>
        <dbReference type="ARBA" id="ARBA00022741"/>
    </source>
</evidence>
<dbReference type="RefSeq" id="WP_014243502.1">
    <property type="nucleotide sequence ID" value="NC_016620.1"/>
</dbReference>
<dbReference type="KEGG" id="bmx:BMS_0821"/>
<keyword evidence="8" id="KW-1185">Reference proteome</keyword>
<dbReference type="PANTHER" id="PTHR42794:SF1">
    <property type="entry name" value="HEMIN IMPORT ATP-BINDING PROTEIN HMUV"/>
    <property type="match status" value="1"/>
</dbReference>
<dbReference type="SUPFAM" id="SSF52540">
    <property type="entry name" value="P-loop containing nucleoside triphosphate hydrolases"/>
    <property type="match status" value="1"/>
</dbReference>
<keyword evidence="1" id="KW-0813">Transport</keyword>
<evidence type="ECO:0000313" key="7">
    <source>
        <dbReference type="EMBL" id="CBW25717.1"/>
    </source>
</evidence>
<dbReference type="InterPro" id="IPR017871">
    <property type="entry name" value="ABC_transporter-like_CS"/>
</dbReference>
<evidence type="ECO:0000259" key="6">
    <source>
        <dbReference type="PROSITE" id="PS50893"/>
    </source>
</evidence>
<dbReference type="InterPro" id="IPR003593">
    <property type="entry name" value="AAA+_ATPase"/>
</dbReference>
<organism evidence="7 8">
    <name type="scientific">Halobacteriovorax marinus (strain ATCC BAA-682 / DSM 15412 / SJ)</name>
    <name type="common">Bacteriovorax marinus</name>
    <dbReference type="NCBI Taxonomy" id="862908"/>
    <lineage>
        <taxon>Bacteria</taxon>
        <taxon>Pseudomonadati</taxon>
        <taxon>Bdellovibrionota</taxon>
        <taxon>Bacteriovoracia</taxon>
        <taxon>Bacteriovoracales</taxon>
        <taxon>Halobacteriovoraceae</taxon>
        <taxon>Halobacteriovorax</taxon>
    </lineage>
</organism>
<reference evidence="8" key="1">
    <citation type="journal article" date="2013" name="ISME J.">
        <title>A small predatory core genome in the divergent marine Bacteriovorax marinus SJ and the terrestrial Bdellovibrio bacteriovorus.</title>
        <authorList>
            <person name="Crossman L.C."/>
            <person name="Chen H."/>
            <person name="Cerdeno-Tarraga A.M."/>
            <person name="Brooks K."/>
            <person name="Quail M.A."/>
            <person name="Pineiro S.A."/>
            <person name="Hobley L."/>
            <person name="Sockett R.E."/>
            <person name="Bentley S.D."/>
            <person name="Parkhill J."/>
            <person name="Williams H.N."/>
            <person name="Stine O.C."/>
        </authorList>
    </citation>
    <scope>NUCLEOTIDE SEQUENCE [LARGE SCALE GENOMIC DNA]</scope>
    <source>
        <strain evidence="8">ATCC BAA-682 / DSM 15412 / SJ</strain>
    </source>
</reference>
<comment type="function">
    <text evidence="5">Part of the ABC transporter complex HmuTUV involved in hemin import. Responsible for energy coupling to the transport system.</text>
</comment>
<dbReference type="GO" id="GO:0005524">
    <property type="term" value="F:ATP binding"/>
    <property type="evidence" value="ECO:0007669"/>
    <property type="project" value="UniProtKB-KW"/>
</dbReference>
<gene>
    <name evidence="7" type="ordered locus">BMS_0821</name>
</gene>
<evidence type="ECO:0000256" key="4">
    <source>
        <dbReference type="ARBA" id="ARBA00022967"/>
    </source>
</evidence>
<dbReference type="eggNOG" id="COG1120">
    <property type="taxonomic scope" value="Bacteria"/>
</dbReference>
<sequence>MLRVVDLNFHRGKRKIIDNVSLSIKAGEFVAIVGKNGEGKSTLVDLLAGISKGQHKEISYNDTLIEEMSLEELGRIRALLSQKSNLQFSMTVYEFILLAKRSKSSLKSDDFTYLDLIIEEFDLEKFIDREISSLSGGEFQRVILAKTVFQLYPFSSEKSAFLFLDEPMSAMDLEVQQKMMRILKSLVAKYNLSIIVVLHDLNQVSHYCDRVLILSQGKICINADPDEAFTVSNLKKFFNLEVMISKVENKKVILY</sequence>
<dbReference type="PATRIC" id="fig|862908.3.peg.784"/>
<keyword evidence="3 7" id="KW-0067">ATP-binding</keyword>
<name>E1WX16_HALMS</name>
<keyword evidence="4" id="KW-1278">Translocase</keyword>
<evidence type="ECO:0000256" key="3">
    <source>
        <dbReference type="ARBA" id="ARBA00022840"/>
    </source>
</evidence>
<dbReference type="OrthoDB" id="5296765at2"/>
<dbReference type="PROSITE" id="PS50893">
    <property type="entry name" value="ABC_TRANSPORTER_2"/>
    <property type="match status" value="1"/>
</dbReference>
<dbReference type="Gene3D" id="3.40.50.300">
    <property type="entry name" value="P-loop containing nucleotide triphosphate hydrolases"/>
    <property type="match status" value="1"/>
</dbReference>
<dbReference type="InterPro" id="IPR027417">
    <property type="entry name" value="P-loop_NTPase"/>
</dbReference>
<feature type="domain" description="ABC transporter" evidence="6">
    <location>
        <begin position="2"/>
        <end position="241"/>
    </location>
</feature>
<dbReference type="EMBL" id="FQ312005">
    <property type="protein sequence ID" value="CBW25717.1"/>
    <property type="molecule type" value="Genomic_DNA"/>
</dbReference>
<evidence type="ECO:0000313" key="8">
    <source>
        <dbReference type="Proteomes" id="UP000008963"/>
    </source>
</evidence>
<dbReference type="InterPro" id="IPR003439">
    <property type="entry name" value="ABC_transporter-like_ATP-bd"/>
</dbReference>
<dbReference type="PROSITE" id="PS00211">
    <property type="entry name" value="ABC_TRANSPORTER_1"/>
    <property type="match status" value="1"/>
</dbReference>
<dbReference type="AlphaFoldDB" id="E1WX16"/>
<keyword evidence="2" id="KW-0547">Nucleotide-binding</keyword>
<protein>
    <submittedName>
        <fullName evidence="7">ABC transport, ATP-binding protein</fullName>
    </submittedName>
</protein>
<dbReference type="CDD" id="cd03214">
    <property type="entry name" value="ABC_Iron-Siderophores_B12_Hemin"/>
    <property type="match status" value="1"/>
</dbReference>
<proteinExistence type="predicted"/>
<dbReference type="SMART" id="SM00382">
    <property type="entry name" value="AAA"/>
    <property type="match status" value="1"/>
</dbReference>
<dbReference type="PANTHER" id="PTHR42794">
    <property type="entry name" value="HEMIN IMPORT ATP-BINDING PROTEIN HMUV"/>
    <property type="match status" value="1"/>
</dbReference>
<dbReference type="Proteomes" id="UP000008963">
    <property type="component" value="Chromosome"/>
</dbReference>
<dbReference type="STRING" id="862908.BMS_0821"/>
<dbReference type="Pfam" id="PF00005">
    <property type="entry name" value="ABC_tran"/>
    <property type="match status" value="1"/>
</dbReference>
<evidence type="ECO:0000256" key="1">
    <source>
        <dbReference type="ARBA" id="ARBA00022448"/>
    </source>
</evidence>
<dbReference type="HOGENOM" id="CLU_000604_1_11_7"/>
<accession>E1WX16</accession>
<dbReference type="GO" id="GO:0016887">
    <property type="term" value="F:ATP hydrolysis activity"/>
    <property type="evidence" value="ECO:0007669"/>
    <property type="project" value="InterPro"/>
</dbReference>
<evidence type="ECO:0000256" key="5">
    <source>
        <dbReference type="ARBA" id="ARBA00037066"/>
    </source>
</evidence>